<dbReference type="PANTHER" id="PTHR40278">
    <property type="entry name" value="DNA UTILIZATION PROTEIN HOFN"/>
    <property type="match status" value="1"/>
</dbReference>
<dbReference type="PANTHER" id="PTHR40278:SF1">
    <property type="entry name" value="DNA UTILIZATION PROTEIN HOFN"/>
    <property type="match status" value="1"/>
</dbReference>
<organism evidence="1 2">
    <name type="scientific">Salinivibrio siamensis</name>
    <dbReference type="NCBI Taxonomy" id="414286"/>
    <lineage>
        <taxon>Bacteria</taxon>
        <taxon>Pseudomonadati</taxon>
        <taxon>Pseudomonadota</taxon>
        <taxon>Gammaproteobacteria</taxon>
        <taxon>Vibrionales</taxon>
        <taxon>Vibrionaceae</taxon>
        <taxon>Salinivibrio</taxon>
    </lineage>
</organism>
<evidence type="ECO:0008006" key="3">
    <source>
        <dbReference type="Google" id="ProtNLM"/>
    </source>
</evidence>
<sequence length="194" mass="21918">MFMRINLLPWREKARRAQRQTFMVHSGLVLLGVVLMVSAVNAVQQHWLTEQQARNQRLTAGVNDFRATLQAFKREDKKREALQSRLQLVNALQQQRNNVTALLNFIPTVMPEGAYLSRLAQQRGRVTVEGWVTSNAEMASLLAALEQSALATDVDIDTVITESGSQRANKRFTLSFRLTDYVTPQLPKPQGVQS</sequence>
<dbReference type="Pfam" id="PF05137">
    <property type="entry name" value="PilN"/>
    <property type="match status" value="1"/>
</dbReference>
<dbReference type="Proteomes" id="UP000189410">
    <property type="component" value="Unassembled WGS sequence"/>
</dbReference>
<proteinExistence type="predicted"/>
<reference evidence="1 2" key="1">
    <citation type="journal article" date="2017" name="Genome Announc.">
        <title>Draft Genome Sequences of Salinivibrio proteolyticus, Salinivibrio sharmensis, Salinivibrio siamensis, Salinivibrio costicola subsp. alcaliphilus, Salinivibrio costicola subsp. vallismortis, and 29 New Isolates Belonging to the Genus Salinivibrio.</title>
        <authorList>
            <person name="Lopez-Hermoso C."/>
            <person name="de la Haba R.R."/>
            <person name="Sanchez-Porro C."/>
            <person name="Bayliss S.C."/>
            <person name="Feil E.J."/>
            <person name="Ventosa A."/>
        </authorList>
    </citation>
    <scope>NUCLEOTIDE SEQUENCE [LARGE SCALE GENOMIC DNA]</scope>
    <source>
        <strain evidence="1 2">JCM 14472</strain>
    </source>
</reference>
<dbReference type="InterPro" id="IPR052534">
    <property type="entry name" value="Extracell_DNA_Util/SecSys_Comp"/>
</dbReference>
<gene>
    <name evidence="1" type="ORF">BZG73_02175</name>
</gene>
<accession>A0ABX3KEN1</accession>
<dbReference type="InterPro" id="IPR007813">
    <property type="entry name" value="PilN"/>
</dbReference>
<dbReference type="EMBL" id="MUFB01000002">
    <property type="protein sequence ID" value="OOE87470.1"/>
    <property type="molecule type" value="Genomic_DNA"/>
</dbReference>
<evidence type="ECO:0000313" key="1">
    <source>
        <dbReference type="EMBL" id="OOE87470.1"/>
    </source>
</evidence>
<evidence type="ECO:0000313" key="2">
    <source>
        <dbReference type="Proteomes" id="UP000189410"/>
    </source>
</evidence>
<comment type="caution">
    <text evidence="1">The sequence shown here is derived from an EMBL/GenBank/DDBJ whole genome shotgun (WGS) entry which is preliminary data.</text>
</comment>
<name>A0ABX3KEN1_9GAMM</name>
<keyword evidence="2" id="KW-1185">Reference proteome</keyword>
<protein>
    <recommendedName>
        <fullName evidence="3">Pilus assembly protein PilN</fullName>
    </recommendedName>
</protein>